<dbReference type="SMART" id="SM00665">
    <property type="entry name" value="B561"/>
    <property type="match status" value="1"/>
</dbReference>
<dbReference type="InterPro" id="IPR006593">
    <property type="entry name" value="Cyt_b561/ferric_Rdtase_TM"/>
</dbReference>
<feature type="transmembrane region" description="Helical" evidence="7">
    <location>
        <begin position="163"/>
        <end position="181"/>
    </location>
</feature>
<feature type="transmembrane region" description="Helical" evidence="7">
    <location>
        <begin position="104"/>
        <end position="123"/>
    </location>
</feature>
<dbReference type="Proteomes" id="UP000199628">
    <property type="component" value="Unassembled WGS sequence"/>
</dbReference>
<evidence type="ECO:0000313" key="10">
    <source>
        <dbReference type="Proteomes" id="UP000199628"/>
    </source>
</evidence>
<dbReference type="OrthoDB" id="8687683at2"/>
<name>A0A1G6I222_9RHOB</name>
<dbReference type="PROSITE" id="PS50939">
    <property type="entry name" value="CYTOCHROME_B561"/>
    <property type="match status" value="1"/>
</dbReference>
<comment type="subcellular location">
    <subcellularLocation>
        <location evidence="1">Membrane</location>
    </subcellularLocation>
</comment>
<sequence>MQSDIPTHGYLPIVDITIPIHWDNHALLMFGIWFLLVPVAVLFLRFGKIPPTTYGIPRGTPKWAWPELCWTVHKKLLYVAMFLAVGGTGFAMLLSGGFSGSLHAWFGVGTLILGVLQVVSSWFRGSHGGRKDPQADPDNRATWGGNHFNMTAQRWWFEAYHKTGGYFALFLAVGAVATGLSQFWMPGIAISLGAIVFAGLVLAVVLQGRGHHHDTCQSVYGSHPNHPFNKRRFRRMLTEQDERP</sequence>
<evidence type="ECO:0000259" key="8">
    <source>
        <dbReference type="PROSITE" id="PS50939"/>
    </source>
</evidence>
<evidence type="ECO:0000256" key="4">
    <source>
        <dbReference type="ARBA" id="ARBA00022982"/>
    </source>
</evidence>
<keyword evidence="5 7" id="KW-1133">Transmembrane helix</keyword>
<feature type="domain" description="Cytochrome b561" evidence="8">
    <location>
        <begin position="1"/>
        <end position="215"/>
    </location>
</feature>
<gene>
    <name evidence="9" type="ORF">SAMN04488239_1016</name>
</gene>
<proteinExistence type="predicted"/>
<feature type="transmembrane region" description="Helical" evidence="7">
    <location>
        <begin position="76"/>
        <end position="98"/>
    </location>
</feature>
<evidence type="ECO:0000256" key="3">
    <source>
        <dbReference type="ARBA" id="ARBA00022692"/>
    </source>
</evidence>
<reference evidence="10" key="1">
    <citation type="submission" date="2016-10" db="EMBL/GenBank/DDBJ databases">
        <authorList>
            <person name="Varghese N."/>
            <person name="Submissions S."/>
        </authorList>
    </citation>
    <scope>NUCLEOTIDE SEQUENCE [LARGE SCALE GENOMIC DNA]</scope>
    <source>
        <strain evidence="10">CGMCC 1.9108</strain>
    </source>
</reference>
<dbReference type="GO" id="GO:0016020">
    <property type="term" value="C:membrane"/>
    <property type="evidence" value="ECO:0007669"/>
    <property type="project" value="UniProtKB-SubCell"/>
</dbReference>
<dbReference type="EMBL" id="FMZV01000001">
    <property type="protein sequence ID" value="SDC00599.1"/>
    <property type="molecule type" value="Genomic_DNA"/>
</dbReference>
<dbReference type="Gene3D" id="1.20.120.1770">
    <property type="match status" value="1"/>
</dbReference>
<evidence type="ECO:0000256" key="6">
    <source>
        <dbReference type="ARBA" id="ARBA00023136"/>
    </source>
</evidence>
<evidence type="ECO:0000256" key="1">
    <source>
        <dbReference type="ARBA" id="ARBA00004370"/>
    </source>
</evidence>
<keyword evidence="4" id="KW-0249">Electron transport</keyword>
<dbReference type="CDD" id="cd08760">
    <property type="entry name" value="Cyt_b561_FRRS1_like"/>
    <property type="match status" value="1"/>
</dbReference>
<keyword evidence="2" id="KW-0813">Transport</keyword>
<feature type="transmembrane region" description="Helical" evidence="7">
    <location>
        <begin position="26"/>
        <end position="44"/>
    </location>
</feature>
<keyword evidence="3 7" id="KW-0812">Transmembrane</keyword>
<protein>
    <recommendedName>
        <fullName evidence="8">Cytochrome b561 domain-containing protein</fullName>
    </recommendedName>
</protein>
<evidence type="ECO:0000256" key="2">
    <source>
        <dbReference type="ARBA" id="ARBA00022448"/>
    </source>
</evidence>
<organism evidence="9 10">
    <name type="scientific">Ruegeria marina</name>
    <dbReference type="NCBI Taxonomy" id="639004"/>
    <lineage>
        <taxon>Bacteria</taxon>
        <taxon>Pseudomonadati</taxon>
        <taxon>Pseudomonadota</taxon>
        <taxon>Alphaproteobacteria</taxon>
        <taxon>Rhodobacterales</taxon>
        <taxon>Roseobacteraceae</taxon>
        <taxon>Ruegeria</taxon>
    </lineage>
</organism>
<accession>A0A1G6I222</accession>
<evidence type="ECO:0000313" key="9">
    <source>
        <dbReference type="EMBL" id="SDC00599.1"/>
    </source>
</evidence>
<evidence type="ECO:0000256" key="5">
    <source>
        <dbReference type="ARBA" id="ARBA00022989"/>
    </source>
</evidence>
<keyword evidence="10" id="KW-1185">Reference proteome</keyword>
<keyword evidence="6 7" id="KW-0472">Membrane</keyword>
<dbReference type="RefSeq" id="WP_093026672.1">
    <property type="nucleotide sequence ID" value="NZ_FMZV01000001.1"/>
</dbReference>
<dbReference type="STRING" id="639004.SAMN04488239_1016"/>
<evidence type="ECO:0000256" key="7">
    <source>
        <dbReference type="SAM" id="Phobius"/>
    </source>
</evidence>
<feature type="transmembrane region" description="Helical" evidence="7">
    <location>
        <begin position="187"/>
        <end position="206"/>
    </location>
</feature>
<dbReference type="AlphaFoldDB" id="A0A1G6I222"/>